<name>A0AAV9J607_9PEZI</name>
<dbReference type="Proteomes" id="UP001324427">
    <property type="component" value="Unassembled WGS sequence"/>
</dbReference>
<feature type="region of interest" description="Disordered" evidence="4">
    <location>
        <begin position="177"/>
        <end position="208"/>
    </location>
</feature>
<dbReference type="Gene3D" id="3.30.530.20">
    <property type="match status" value="1"/>
</dbReference>
<keyword evidence="7" id="KW-1185">Reference proteome</keyword>
<dbReference type="InterPro" id="IPR005031">
    <property type="entry name" value="COQ10_START"/>
</dbReference>
<dbReference type="Pfam" id="PF03364">
    <property type="entry name" value="Polyketide_cyc"/>
    <property type="match status" value="1"/>
</dbReference>
<evidence type="ECO:0000259" key="5">
    <source>
        <dbReference type="Pfam" id="PF03364"/>
    </source>
</evidence>
<evidence type="ECO:0000256" key="4">
    <source>
        <dbReference type="SAM" id="MobiDB-lite"/>
    </source>
</evidence>
<reference evidence="6 7" key="1">
    <citation type="submission" date="2021-11" db="EMBL/GenBank/DDBJ databases">
        <title>Black yeast isolated from Biological Soil Crust.</title>
        <authorList>
            <person name="Kurbessoian T."/>
        </authorList>
    </citation>
    <scope>NUCLEOTIDE SEQUENCE [LARGE SCALE GENOMIC DNA]</scope>
    <source>
        <strain evidence="6 7">CCFEE 5522</strain>
    </source>
</reference>
<dbReference type="AlphaFoldDB" id="A0AAV9J607"/>
<protein>
    <recommendedName>
        <fullName evidence="5">Coenzyme Q-binding protein COQ10 START domain-containing protein</fullName>
    </recommendedName>
</protein>
<dbReference type="InterPro" id="IPR023393">
    <property type="entry name" value="START-like_dom_sf"/>
</dbReference>
<proteinExistence type="inferred from homology"/>
<dbReference type="PANTHER" id="PTHR12901">
    <property type="entry name" value="SPERM PROTEIN HOMOLOG"/>
    <property type="match status" value="1"/>
</dbReference>
<comment type="subunit">
    <text evidence="2">Interacts with coenzyme Q.</text>
</comment>
<evidence type="ECO:0000256" key="1">
    <source>
        <dbReference type="ARBA" id="ARBA00006885"/>
    </source>
</evidence>
<accession>A0AAV9J607</accession>
<dbReference type="GO" id="GO:0005739">
    <property type="term" value="C:mitochondrion"/>
    <property type="evidence" value="ECO:0007669"/>
    <property type="project" value="TreeGrafter"/>
</dbReference>
<evidence type="ECO:0000256" key="2">
    <source>
        <dbReference type="ARBA" id="ARBA00011814"/>
    </source>
</evidence>
<evidence type="ECO:0000313" key="6">
    <source>
        <dbReference type="EMBL" id="KAK4540230.1"/>
    </source>
</evidence>
<comment type="similarity">
    <text evidence="1">Belongs to the COQ10 family.</text>
</comment>
<dbReference type="SUPFAM" id="SSF55961">
    <property type="entry name" value="Bet v1-like"/>
    <property type="match status" value="1"/>
</dbReference>
<dbReference type="EMBL" id="JAVFHQ010000071">
    <property type="protein sequence ID" value="KAK4540230.1"/>
    <property type="molecule type" value="Genomic_DNA"/>
</dbReference>
<evidence type="ECO:0000313" key="7">
    <source>
        <dbReference type="Proteomes" id="UP001324427"/>
    </source>
</evidence>
<comment type="function">
    <text evidence="3">Required for the function of coenzyme Q in the respiratory chain. May serve as a chaperone or may be involved in the transport of Q6 from its site of synthesis to the catalytic sites of the respiratory complexes.</text>
</comment>
<organism evidence="6 7">
    <name type="scientific">Oleoguttula mirabilis</name>
    <dbReference type="NCBI Taxonomy" id="1507867"/>
    <lineage>
        <taxon>Eukaryota</taxon>
        <taxon>Fungi</taxon>
        <taxon>Dikarya</taxon>
        <taxon>Ascomycota</taxon>
        <taxon>Pezizomycotina</taxon>
        <taxon>Dothideomycetes</taxon>
        <taxon>Dothideomycetidae</taxon>
        <taxon>Mycosphaerellales</taxon>
        <taxon>Teratosphaeriaceae</taxon>
        <taxon>Oleoguttula</taxon>
    </lineage>
</organism>
<evidence type="ECO:0000256" key="3">
    <source>
        <dbReference type="ARBA" id="ARBA00024947"/>
    </source>
</evidence>
<comment type="caution">
    <text evidence="6">The sequence shown here is derived from an EMBL/GenBank/DDBJ whole genome shotgun (WGS) entry which is preliminary data.</text>
</comment>
<feature type="domain" description="Coenzyme Q-binding protein COQ10 START" evidence="5">
    <location>
        <begin position="59"/>
        <end position="244"/>
    </location>
</feature>
<dbReference type="PANTHER" id="PTHR12901:SF10">
    <property type="entry name" value="COENZYME Q-BINDING PROTEIN COQ10, MITOCHONDRIAL"/>
    <property type="match status" value="1"/>
</dbReference>
<dbReference type="InterPro" id="IPR044996">
    <property type="entry name" value="COQ10-like"/>
</dbReference>
<sequence length="259" mass="28542">MQTLRPISSALRQCSSRAPPTPLSCRAAYLASTRPQQQRAFISNPFAGAQTLTATRTLHYPAKLIYSIISDVGSYSTFLPYCQESVVTKTSQPALDGKTYPEEAKLVVGLNNDMSETFTSRIYCVPETVVEAVSGNAETLLGPDEIKHHNPRSSSAEEEPSRKDTVLSQLITRWTLRPYPYKPPPGSATHSDNAHNNRDKTSDLPSEERTEVRLNIEFQFANPVYAALSSAAAPKVAEKMIDAFVKQLESVVERPAARN</sequence>
<dbReference type="GO" id="GO:0045333">
    <property type="term" value="P:cellular respiration"/>
    <property type="evidence" value="ECO:0007669"/>
    <property type="project" value="InterPro"/>
</dbReference>
<feature type="region of interest" description="Disordered" evidence="4">
    <location>
        <begin position="140"/>
        <end position="165"/>
    </location>
</feature>
<dbReference type="GO" id="GO:0048039">
    <property type="term" value="F:ubiquinone binding"/>
    <property type="evidence" value="ECO:0007669"/>
    <property type="project" value="InterPro"/>
</dbReference>
<feature type="compositionally biased region" description="Basic and acidic residues" evidence="4">
    <location>
        <begin position="192"/>
        <end position="208"/>
    </location>
</feature>
<gene>
    <name evidence="6" type="ORF">LTR36_009635</name>
</gene>
<dbReference type="CDD" id="cd07813">
    <property type="entry name" value="COQ10p_like"/>
    <property type="match status" value="1"/>
</dbReference>